<reference evidence="4" key="1">
    <citation type="submission" date="2010-10" db="EMBL/GenBank/DDBJ databases">
        <title>Complete sequence of Enterobacter cloacae SCF1.</title>
        <authorList>
            <consortium name="US DOE Joint Genome Institute"/>
            <person name="Lucas S."/>
            <person name="Copeland A."/>
            <person name="Lapidus A."/>
            <person name="Cheng J.-F."/>
            <person name="Bruce D."/>
            <person name="Goodwin L."/>
            <person name="Pitluck S."/>
            <person name="Davenport K."/>
            <person name="Detter J.C."/>
            <person name="Han C."/>
            <person name="Tapia R."/>
            <person name="Land M."/>
            <person name="Hauser L."/>
            <person name="Chang Y.-J."/>
            <person name="Jeffries C."/>
            <person name="Kyrpides N."/>
            <person name="Ivanova N."/>
            <person name="Mikhailova N."/>
            <person name="DeAngelis K."/>
            <person name="Arkin A.P."/>
            <person name="Chivian D."/>
            <person name="Edwards B."/>
            <person name="Woo H."/>
            <person name="Hazen T.C."/>
            <person name="Woyke T."/>
        </authorList>
    </citation>
    <scope>NUCLEOTIDE SEQUENCE [LARGE SCALE GENOMIC DNA]</scope>
    <source>
        <strain evidence="4">SCF1</strain>
    </source>
</reference>
<keyword evidence="2" id="KW-1133">Transmembrane helix</keyword>
<proteinExistence type="predicted"/>
<dbReference type="EMBL" id="CP002272">
    <property type="protein sequence ID" value="ADO49974.1"/>
    <property type="molecule type" value="Genomic_DNA"/>
</dbReference>
<keyword evidence="1" id="KW-0175">Coiled coil</keyword>
<dbReference type="HOGENOM" id="CLU_027864_2_0_6"/>
<reference evidence="3 4" key="2">
    <citation type="journal article" date="2011" name="Stand. Genomic Sci.">
        <title>Complete genome sequence of 'Enterobacter lignolyticus' SCF1.</title>
        <authorList>
            <person name="Deangelis K.M."/>
            <person name="D'Haeseleer P."/>
            <person name="Chivian D."/>
            <person name="Fortney J.L."/>
            <person name="Khudyakov J."/>
            <person name="Simmons B."/>
            <person name="Woo H."/>
            <person name="Arkin A.P."/>
            <person name="Davenport K.W."/>
            <person name="Goodwin L."/>
            <person name="Chen A."/>
            <person name="Ivanova N."/>
            <person name="Kyrpides N.C."/>
            <person name="Mavromatis K."/>
            <person name="Woyke T."/>
            <person name="Hazen T.C."/>
        </authorList>
    </citation>
    <scope>NUCLEOTIDE SEQUENCE [LARGE SCALE GENOMIC DNA]</scope>
    <source>
        <strain evidence="3 4">SCF1</strain>
    </source>
</reference>
<dbReference type="RefSeq" id="WP_013367698.1">
    <property type="nucleotide sequence ID" value="NC_014618.1"/>
</dbReference>
<protein>
    <submittedName>
        <fullName evidence="3">Capsule polysaccharide export inner-membrane protein</fullName>
    </submittedName>
</protein>
<dbReference type="InterPro" id="IPR050445">
    <property type="entry name" value="Bact_polysacc_biosynth/exp"/>
</dbReference>
<evidence type="ECO:0000313" key="4">
    <source>
        <dbReference type="Proteomes" id="UP000006872"/>
    </source>
</evidence>
<keyword evidence="2" id="KW-0472">Membrane</keyword>
<evidence type="ECO:0000256" key="1">
    <source>
        <dbReference type="SAM" id="Coils"/>
    </source>
</evidence>
<dbReference type="PANTHER" id="PTHR32309:SF13">
    <property type="entry name" value="FERRIC ENTEROBACTIN TRANSPORT PROTEIN FEPE"/>
    <property type="match status" value="1"/>
</dbReference>
<gene>
    <name evidence="3" type="ordered locus">Entcl_3733</name>
</gene>
<dbReference type="Proteomes" id="UP000006872">
    <property type="component" value="Chromosome"/>
</dbReference>
<sequence>MNIKQRLLSKTFSRKSIAFYVATSTKVRNIDIQRHLWKAVIALPMSLLIIYLIIFSQPRFVSESKVAVKRPNDLDTSSLNVGLLLGASNPSSAEDSLYLKEYMNSPDMLQILDKKLDFHRAFGQSGWDFLFHLPADISAERYLEYYRARLAVDYDEKTGLLTIQTQGFTPEFAQVFNQTILKESERFINELSHKISREQMQFAEDELQQAKERLNLSKNRLLSYQNSNNVLDPAASAEAATTLVNTLVSKKIEMEADLRNLLTYLREDAPQVVSTRNAIKSLQAQIDVEQNKITAPDGKKLNSMAADFEDLKSTVKFDNDLYALALQAIEKTRLESARKLKTLSVISSPQLPQESRFPDIPYLLASWLLVCCLLFGTAKLLIAIIEDHKD</sequence>
<accession>E3GAR3</accession>
<dbReference type="eggNOG" id="COG3524">
    <property type="taxonomic scope" value="Bacteria"/>
</dbReference>
<evidence type="ECO:0000313" key="3">
    <source>
        <dbReference type="EMBL" id="ADO49974.1"/>
    </source>
</evidence>
<dbReference type="GO" id="GO:0005886">
    <property type="term" value="C:plasma membrane"/>
    <property type="evidence" value="ECO:0007669"/>
    <property type="project" value="TreeGrafter"/>
</dbReference>
<feature type="coiled-coil region" evidence="1">
    <location>
        <begin position="193"/>
        <end position="227"/>
    </location>
</feature>
<dbReference type="KEGG" id="esc:Entcl_3733"/>
<evidence type="ECO:0000256" key="2">
    <source>
        <dbReference type="SAM" id="Phobius"/>
    </source>
</evidence>
<keyword evidence="4" id="KW-1185">Reference proteome</keyword>
<dbReference type="AlphaFoldDB" id="E3GAR3"/>
<dbReference type="STRING" id="701347.Entcl_3733"/>
<dbReference type="PANTHER" id="PTHR32309">
    <property type="entry name" value="TYROSINE-PROTEIN KINASE"/>
    <property type="match status" value="1"/>
</dbReference>
<dbReference type="GO" id="GO:0004713">
    <property type="term" value="F:protein tyrosine kinase activity"/>
    <property type="evidence" value="ECO:0007669"/>
    <property type="project" value="TreeGrafter"/>
</dbReference>
<name>E3GAR3_ENTLS</name>
<feature type="transmembrane region" description="Helical" evidence="2">
    <location>
        <begin position="362"/>
        <end position="385"/>
    </location>
</feature>
<keyword evidence="2" id="KW-0812">Transmembrane</keyword>
<organism evidence="3 4">
    <name type="scientific">Enterobacter lignolyticus (strain SCF1)</name>
    <dbReference type="NCBI Taxonomy" id="701347"/>
    <lineage>
        <taxon>Bacteria</taxon>
        <taxon>Pseudomonadati</taxon>
        <taxon>Pseudomonadota</taxon>
        <taxon>Gammaproteobacteria</taxon>
        <taxon>Enterobacterales</taxon>
        <taxon>Enterobacteriaceae</taxon>
        <taxon>Pluralibacter</taxon>
    </lineage>
</organism>
<feature type="transmembrane region" description="Helical" evidence="2">
    <location>
        <begin position="36"/>
        <end position="55"/>
    </location>
</feature>